<feature type="domain" description="PTS EIIC type-3" evidence="9">
    <location>
        <begin position="1"/>
        <end position="177"/>
    </location>
</feature>
<dbReference type="PROSITE" id="PS51105">
    <property type="entry name" value="PTS_EIIC_TYPE_3"/>
    <property type="match status" value="1"/>
</dbReference>
<dbReference type="PANTHER" id="PTHR33989:SF4">
    <property type="entry name" value="PTS SYSTEM N,N'-DIACETYLCHITOBIOSE-SPECIFIC EIIC COMPONENT"/>
    <property type="match status" value="1"/>
</dbReference>
<name>A0A377M8X5_ENTCL</name>
<dbReference type="Proteomes" id="UP000255106">
    <property type="component" value="Unassembled WGS sequence"/>
</dbReference>
<reference evidence="10 11" key="1">
    <citation type="submission" date="2018-06" db="EMBL/GenBank/DDBJ databases">
        <authorList>
            <consortium name="Pathogen Informatics"/>
            <person name="Doyle S."/>
        </authorList>
    </citation>
    <scope>NUCLEOTIDE SEQUENCE [LARGE SCALE GENOMIC DNA]</scope>
    <source>
        <strain evidence="10 11">NCTC10005</strain>
    </source>
</reference>
<feature type="transmembrane region" description="Helical" evidence="8">
    <location>
        <begin position="48"/>
        <end position="70"/>
    </location>
</feature>
<dbReference type="AlphaFoldDB" id="A0A377M8X5"/>
<dbReference type="InterPro" id="IPR003352">
    <property type="entry name" value="PTS_EIIC"/>
</dbReference>
<keyword evidence="6 8" id="KW-1133">Transmembrane helix</keyword>
<evidence type="ECO:0000256" key="4">
    <source>
        <dbReference type="ARBA" id="ARBA00022597"/>
    </source>
</evidence>
<dbReference type="GO" id="GO:0005886">
    <property type="term" value="C:plasma membrane"/>
    <property type="evidence" value="ECO:0007669"/>
    <property type="project" value="UniProtKB-SubCell"/>
</dbReference>
<dbReference type="EMBL" id="UGJB01000004">
    <property type="protein sequence ID" value="STQ14363.1"/>
    <property type="molecule type" value="Genomic_DNA"/>
</dbReference>
<dbReference type="GO" id="GO:1902815">
    <property type="term" value="P:N,N'-diacetylchitobiose import"/>
    <property type="evidence" value="ECO:0007669"/>
    <property type="project" value="TreeGrafter"/>
</dbReference>
<keyword evidence="3" id="KW-1003">Cell membrane</keyword>
<dbReference type="Pfam" id="PF02378">
    <property type="entry name" value="PTS_EIIC"/>
    <property type="match status" value="1"/>
</dbReference>
<evidence type="ECO:0000256" key="2">
    <source>
        <dbReference type="ARBA" id="ARBA00022448"/>
    </source>
</evidence>
<protein>
    <submittedName>
        <fullName evidence="10">PTS system lactose/cellobiose family transporter subunit IIC</fullName>
    </submittedName>
</protein>
<gene>
    <name evidence="10" type="primary">lacE_3</name>
    <name evidence="10" type="ORF">NCTC10005_07220</name>
</gene>
<dbReference type="GO" id="GO:0009401">
    <property type="term" value="P:phosphoenolpyruvate-dependent sugar phosphotransferase system"/>
    <property type="evidence" value="ECO:0007669"/>
    <property type="project" value="InterPro"/>
</dbReference>
<comment type="subcellular location">
    <subcellularLocation>
        <location evidence="1">Cell membrane</location>
        <topology evidence="1">Multi-pass membrane protein</topology>
    </subcellularLocation>
</comment>
<dbReference type="PANTHER" id="PTHR33989">
    <property type="match status" value="1"/>
</dbReference>
<accession>A0A377M8X5</accession>
<keyword evidence="7 8" id="KW-0472">Membrane</keyword>
<feature type="transmembrane region" description="Helical" evidence="8">
    <location>
        <begin position="135"/>
        <end position="153"/>
    </location>
</feature>
<keyword evidence="5 8" id="KW-0812">Transmembrane</keyword>
<feature type="transmembrane region" description="Helical" evidence="8">
    <location>
        <begin position="159"/>
        <end position="178"/>
    </location>
</feature>
<organism evidence="10 11">
    <name type="scientific">Enterobacter cloacae</name>
    <dbReference type="NCBI Taxonomy" id="550"/>
    <lineage>
        <taxon>Bacteria</taxon>
        <taxon>Pseudomonadati</taxon>
        <taxon>Pseudomonadota</taxon>
        <taxon>Gammaproteobacteria</taxon>
        <taxon>Enterobacterales</taxon>
        <taxon>Enterobacteriaceae</taxon>
        <taxon>Enterobacter</taxon>
        <taxon>Enterobacter cloacae complex</taxon>
    </lineage>
</organism>
<evidence type="ECO:0000256" key="3">
    <source>
        <dbReference type="ARBA" id="ARBA00022475"/>
    </source>
</evidence>
<proteinExistence type="predicted"/>
<evidence type="ECO:0000259" key="9">
    <source>
        <dbReference type="PROSITE" id="PS51105"/>
    </source>
</evidence>
<dbReference type="GO" id="GO:0008982">
    <property type="term" value="F:protein-N(PI)-phosphohistidine-sugar phosphotransferase activity"/>
    <property type="evidence" value="ECO:0007669"/>
    <property type="project" value="InterPro"/>
</dbReference>
<keyword evidence="2" id="KW-0813">Transport</keyword>
<sequence>MVIYCGSQGSTGRQLSPGCCRCFWLTNLGANQTALAASQPLPHIFMEAFWTFFIVIGGSGATMGLVFCYLRSRSAHLRSIGRLSVVPSIFNINEPVIFGTPIVMNRCSLFRSCWRRWSTPCWPGRQWKFDLISRVISVVPWTAPAPVGAAWALGWDFRAAILVVVLACVSAIIYFPFFKVYEKQLLEQEAEEAQRNAEAENQQVA</sequence>
<evidence type="ECO:0000256" key="7">
    <source>
        <dbReference type="ARBA" id="ARBA00023136"/>
    </source>
</evidence>
<evidence type="ECO:0000256" key="8">
    <source>
        <dbReference type="SAM" id="Phobius"/>
    </source>
</evidence>
<dbReference type="InterPro" id="IPR004501">
    <property type="entry name" value="PTS_EIIC_3"/>
</dbReference>
<keyword evidence="4" id="KW-0762">Sugar transport</keyword>
<evidence type="ECO:0000256" key="1">
    <source>
        <dbReference type="ARBA" id="ARBA00004651"/>
    </source>
</evidence>
<evidence type="ECO:0000313" key="11">
    <source>
        <dbReference type="Proteomes" id="UP000255106"/>
    </source>
</evidence>
<evidence type="ECO:0000256" key="5">
    <source>
        <dbReference type="ARBA" id="ARBA00022692"/>
    </source>
</evidence>
<evidence type="ECO:0000313" key="10">
    <source>
        <dbReference type="EMBL" id="STQ14363.1"/>
    </source>
</evidence>
<evidence type="ECO:0000256" key="6">
    <source>
        <dbReference type="ARBA" id="ARBA00022989"/>
    </source>
</evidence>
<dbReference type="InterPro" id="IPR051088">
    <property type="entry name" value="PTS_Sugar-EIIC/EIIB"/>
</dbReference>